<protein>
    <submittedName>
        <fullName evidence="1">Uncharacterized protein</fullName>
    </submittedName>
</protein>
<organism evidence="1 2">
    <name type="scientific">Agrobacterium phage 7-7-1</name>
    <dbReference type="NCBI Taxonomy" id="1161931"/>
    <lineage>
        <taxon>Viruses</taxon>
        <taxon>Duplodnaviria</taxon>
        <taxon>Heunggongvirae</taxon>
        <taxon>Uroviricota</taxon>
        <taxon>Caudoviricetes</taxon>
        <taxon>Schmittlotzvirus</taxon>
        <taxon>Schmittlotzvirus sv771</taxon>
    </lineage>
</organism>
<accession>J7F8Y6</accession>
<dbReference type="KEGG" id="vg:14012020"/>
<dbReference type="RefSeq" id="YP_007006523.1">
    <property type="nucleotide sequence ID" value="NC_019519.1"/>
</dbReference>
<dbReference type="Proteomes" id="UP000003754">
    <property type="component" value="Segment"/>
</dbReference>
<sequence>MNNVPIKIKRRAVCLNELLARGVITFEKPRIVWVPEKKMWRAFKPSDPEFWVELENLSDLVHIAYHGATMESE</sequence>
<reference evidence="1 2" key="1">
    <citation type="submission" date="2011-12" db="EMBL/GenBank/DDBJ databases">
        <title>The genome sequence of the flagella-specific Agrobacterium bacteriophage 7-7-1.</title>
        <authorList>
            <person name="Schmitt R."/>
            <person name="Van den Bossche A."/>
            <person name="Lavigne R."/>
            <person name="Kropinski A.M."/>
        </authorList>
    </citation>
    <scope>NUCLEOTIDE SEQUENCE [LARGE SCALE GENOMIC DNA]</scope>
</reference>
<dbReference type="EMBL" id="JQ312117">
    <property type="protein sequence ID" value="AFH19765.1"/>
    <property type="molecule type" value="Genomic_DNA"/>
</dbReference>
<gene>
    <name evidence="1" type="ORF">7-7-1_00067</name>
</gene>
<evidence type="ECO:0000313" key="1">
    <source>
        <dbReference type="EMBL" id="AFH19765.1"/>
    </source>
</evidence>
<dbReference type="GeneID" id="14012020"/>
<proteinExistence type="predicted"/>
<evidence type="ECO:0000313" key="2">
    <source>
        <dbReference type="Proteomes" id="UP000003754"/>
    </source>
</evidence>
<name>J7F8Y6_9CAUD</name>
<keyword evidence="2" id="KW-1185">Reference proteome</keyword>